<feature type="domain" description="Pyridine nucleotide-disulphide oxidoreductase dimerisation" evidence="8">
    <location>
        <begin position="339"/>
        <end position="429"/>
    </location>
</feature>
<dbReference type="SUPFAM" id="SSF51905">
    <property type="entry name" value="FAD/NAD(P)-binding domain"/>
    <property type="match status" value="1"/>
</dbReference>
<dbReference type="AlphaFoldDB" id="A0A4Q2ABG9"/>
<dbReference type="Gene3D" id="3.30.390.30">
    <property type="match status" value="1"/>
</dbReference>
<dbReference type="Pfam" id="PF02852">
    <property type="entry name" value="Pyr_redox_dim"/>
    <property type="match status" value="1"/>
</dbReference>
<comment type="caution">
    <text evidence="10">The sequence shown here is derived from an EMBL/GenBank/DDBJ whole genome shotgun (WGS) entry which is preliminary data.</text>
</comment>
<keyword evidence="3" id="KW-0285">Flavoprotein</keyword>
<proteinExistence type="inferred from homology"/>
<dbReference type="PRINTS" id="PR00411">
    <property type="entry name" value="PNDRDTASEI"/>
</dbReference>
<dbReference type="GO" id="GO:0016491">
    <property type="term" value="F:oxidoreductase activity"/>
    <property type="evidence" value="ECO:0007669"/>
    <property type="project" value="UniProtKB-KW"/>
</dbReference>
<evidence type="ECO:0000256" key="1">
    <source>
        <dbReference type="ARBA" id="ARBA00001974"/>
    </source>
</evidence>
<dbReference type="SUPFAM" id="SSF55424">
    <property type="entry name" value="FAD/NAD-linked reductases, dimerisation (C-terminal) domain"/>
    <property type="match status" value="1"/>
</dbReference>
<reference evidence="10 11" key="1">
    <citation type="submission" date="2018-09" db="EMBL/GenBank/DDBJ databases">
        <title>Murine metabolic-syndrome-specific gut microbial biobank.</title>
        <authorList>
            <person name="Liu C."/>
        </authorList>
    </citation>
    <scope>NUCLEOTIDE SEQUENCE [LARGE SCALE GENOMIC DNA]</scope>
    <source>
        <strain evidence="10 11">C-30</strain>
    </source>
</reference>
<sequence>MLKVVIIGANHAGLATARYLLESGRPLEITMIDKNSSLGYIAGATPLLIGNKISSYRNFFSADTEWIAKHVTNFYTDSEVTKVDFGRKRIFAEKSNGKKFNFKYDKLVLATGSRQQNLIVENNELSGIYKLKDLKEALLINQKLSTRKCRDVAVIGGGYIGVEMAVALQARNKNVSLFEVNDYVLNTHYDKEFAQLAQQKLSENGVQVQVDEEILKFEGYNGKLTGIVTTQGNYSVDMVILAVGFLPNTQLGRKHLTCFTNGAYIVNSEQQTSDPDVYAVGDCATSYSKIFKDQMIDFSVADALHGSYVAAKSIVGEKTISDGTVMTNAVRVYGLNFFATGLTTEMAYKCGIEVEYVDYEDWVLLPAMLNNNKAKVRLIYTKEDRYLVGAQICSEADLSGSISTLTLAIQKEMTIDELSFSKFFFYPYFNLPNDLLVKAAQESEKK</sequence>
<dbReference type="PRINTS" id="PR00368">
    <property type="entry name" value="FADPNR"/>
</dbReference>
<dbReference type="Gene3D" id="3.50.50.60">
    <property type="entry name" value="FAD/NAD(P)-binding domain"/>
    <property type="match status" value="2"/>
</dbReference>
<dbReference type="EMBL" id="QZFR01000095">
    <property type="protein sequence ID" value="RXV66648.1"/>
    <property type="molecule type" value="Genomic_DNA"/>
</dbReference>
<feature type="domain" description="FAD/NAD(P)-binding" evidence="9">
    <location>
        <begin position="3"/>
        <end position="286"/>
    </location>
</feature>
<evidence type="ECO:0000259" key="8">
    <source>
        <dbReference type="Pfam" id="PF02852"/>
    </source>
</evidence>
<dbReference type="InterPro" id="IPR050260">
    <property type="entry name" value="FAD-bd_OxRdtase"/>
</dbReference>
<dbReference type="InterPro" id="IPR016156">
    <property type="entry name" value="FAD/NAD-linked_Rdtase_dimer_sf"/>
</dbReference>
<dbReference type="OrthoDB" id="9792592at2"/>
<name>A0A4Q2ABG9_9LACO</name>
<evidence type="ECO:0000256" key="6">
    <source>
        <dbReference type="ARBA" id="ARBA00023097"/>
    </source>
</evidence>
<accession>A0A4Q2ABG9</accession>
<organism evidence="10 11">
    <name type="scientific">Ligilactobacillus murinus</name>
    <dbReference type="NCBI Taxonomy" id="1622"/>
    <lineage>
        <taxon>Bacteria</taxon>
        <taxon>Bacillati</taxon>
        <taxon>Bacillota</taxon>
        <taxon>Bacilli</taxon>
        <taxon>Lactobacillales</taxon>
        <taxon>Lactobacillaceae</taxon>
        <taxon>Ligilactobacillus</taxon>
    </lineage>
</organism>
<dbReference type="InterPro" id="IPR036188">
    <property type="entry name" value="FAD/NAD-bd_sf"/>
</dbReference>
<dbReference type="PANTHER" id="PTHR43429">
    <property type="entry name" value="PYRIDINE NUCLEOTIDE-DISULFIDE OXIDOREDUCTASE DOMAIN-CONTAINING"/>
    <property type="match status" value="1"/>
</dbReference>
<keyword evidence="7" id="KW-0676">Redox-active center</keyword>
<comment type="cofactor">
    <cofactor evidence="1">
        <name>FAD</name>
        <dbReference type="ChEBI" id="CHEBI:57692"/>
    </cofactor>
</comment>
<evidence type="ECO:0000313" key="11">
    <source>
        <dbReference type="Proteomes" id="UP000289316"/>
    </source>
</evidence>
<evidence type="ECO:0000256" key="4">
    <source>
        <dbReference type="ARBA" id="ARBA00022827"/>
    </source>
</evidence>
<dbReference type="InterPro" id="IPR004099">
    <property type="entry name" value="Pyr_nucl-diS_OxRdtase_dimer"/>
</dbReference>
<protein>
    <submittedName>
        <fullName evidence="10">NADH oxidase</fullName>
    </submittedName>
</protein>
<gene>
    <name evidence="10" type="ORF">D6C19_09965</name>
</gene>
<dbReference type="Pfam" id="PF07992">
    <property type="entry name" value="Pyr_redox_2"/>
    <property type="match status" value="1"/>
</dbReference>
<dbReference type="Proteomes" id="UP000289316">
    <property type="component" value="Unassembled WGS sequence"/>
</dbReference>
<dbReference type="InterPro" id="IPR023753">
    <property type="entry name" value="FAD/NAD-binding_dom"/>
</dbReference>
<evidence type="ECO:0000256" key="2">
    <source>
        <dbReference type="ARBA" id="ARBA00009130"/>
    </source>
</evidence>
<evidence type="ECO:0000259" key="9">
    <source>
        <dbReference type="Pfam" id="PF07992"/>
    </source>
</evidence>
<dbReference type="PANTHER" id="PTHR43429:SF1">
    <property type="entry name" value="NAD(P)H SULFUR OXIDOREDUCTASE (COA-DEPENDENT)"/>
    <property type="match status" value="1"/>
</dbReference>
<keyword evidence="4" id="KW-0274">FAD</keyword>
<comment type="similarity">
    <text evidence="2">Belongs to the class-III pyridine nucleotide-disulfide oxidoreductase family.</text>
</comment>
<keyword evidence="5" id="KW-0560">Oxidoreductase</keyword>
<evidence type="ECO:0000256" key="7">
    <source>
        <dbReference type="ARBA" id="ARBA00023284"/>
    </source>
</evidence>
<evidence type="ECO:0000256" key="5">
    <source>
        <dbReference type="ARBA" id="ARBA00023002"/>
    </source>
</evidence>
<evidence type="ECO:0000313" key="10">
    <source>
        <dbReference type="EMBL" id="RXV66648.1"/>
    </source>
</evidence>
<evidence type="ECO:0000256" key="3">
    <source>
        <dbReference type="ARBA" id="ARBA00022630"/>
    </source>
</evidence>
<keyword evidence="6" id="KW-0558">Oxidation</keyword>
<dbReference type="RefSeq" id="WP_004050271.1">
    <property type="nucleotide sequence ID" value="NZ_CAYEUZ010000001.1"/>
</dbReference>